<keyword evidence="2" id="KW-1185">Reference proteome</keyword>
<dbReference type="OrthoDB" id="2330504at2759"/>
<proteinExistence type="predicted"/>
<name>A0A9N9NHH1_9GLOM</name>
<sequence length="90" mass="10586">MEATDKEKIWWVEGTYPSIKGERDVLFKVFAEKSEKAKAGRFWDYDKGIVTIIELPYGDHEGAIIEFNRQIFDQFRNVASRDNIRGWEAK</sequence>
<dbReference type="Proteomes" id="UP000789396">
    <property type="component" value="Unassembled WGS sequence"/>
</dbReference>
<accession>A0A9N9NHH1</accession>
<gene>
    <name evidence="1" type="ORF">RFULGI_LOCUS12649</name>
</gene>
<dbReference type="AlphaFoldDB" id="A0A9N9NHH1"/>
<comment type="caution">
    <text evidence="1">The sequence shown here is derived from an EMBL/GenBank/DDBJ whole genome shotgun (WGS) entry which is preliminary data.</text>
</comment>
<evidence type="ECO:0000313" key="2">
    <source>
        <dbReference type="Proteomes" id="UP000789396"/>
    </source>
</evidence>
<organism evidence="1 2">
    <name type="scientific">Racocetra fulgida</name>
    <dbReference type="NCBI Taxonomy" id="60492"/>
    <lineage>
        <taxon>Eukaryota</taxon>
        <taxon>Fungi</taxon>
        <taxon>Fungi incertae sedis</taxon>
        <taxon>Mucoromycota</taxon>
        <taxon>Glomeromycotina</taxon>
        <taxon>Glomeromycetes</taxon>
        <taxon>Diversisporales</taxon>
        <taxon>Gigasporaceae</taxon>
        <taxon>Racocetra</taxon>
    </lineage>
</organism>
<dbReference type="EMBL" id="CAJVPZ010031028">
    <property type="protein sequence ID" value="CAG8738229.1"/>
    <property type="molecule type" value="Genomic_DNA"/>
</dbReference>
<feature type="non-terminal residue" evidence="1">
    <location>
        <position position="90"/>
    </location>
</feature>
<reference evidence="1" key="1">
    <citation type="submission" date="2021-06" db="EMBL/GenBank/DDBJ databases">
        <authorList>
            <person name="Kallberg Y."/>
            <person name="Tangrot J."/>
            <person name="Rosling A."/>
        </authorList>
    </citation>
    <scope>NUCLEOTIDE SEQUENCE</scope>
    <source>
        <strain evidence="1">IN212</strain>
    </source>
</reference>
<evidence type="ECO:0000313" key="1">
    <source>
        <dbReference type="EMBL" id="CAG8738229.1"/>
    </source>
</evidence>
<protein>
    <submittedName>
        <fullName evidence="1">5676_t:CDS:1</fullName>
    </submittedName>
</protein>